<evidence type="ECO:0000256" key="16">
    <source>
        <dbReference type="HAMAP-Rule" id="MF_00104"/>
    </source>
</evidence>
<keyword evidence="8 16" id="KW-0819">tRNA processing</keyword>
<dbReference type="FunFam" id="1.10.1520.10:FF:000001">
    <property type="entry name" value="Ribonuclease 3"/>
    <property type="match status" value="1"/>
</dbReference>
<evidence type="ECO:0000256" key="2">
    <source>
        <dbReference type="ARBA" id="ARBA00004496"/>
    </source>
</evidence>
<dbReference type="SUPFAM" id="SSF54768">
    <property type="entry name" value="dsRNA-binding domain-like"/>
    <property type="match status" value="1"/>
</dbReference>
<keyword evidence="9 16" id="KW-0540">Nuclease</keyword>
<dbReference type="PROSITE" id="PS50142">
    <property type="entry name" value="RNASE_3_2"/>
    <property type="match status" value="1"/>
</dbReference>
<keyword evidence="12 16" id="KW-0378">Hydrolase</keyword>
<dbReference type="InterPro" id="IPR036389">
    <property type="entry name" value="RNase_III_sf"/>
</dbReference>
<evidence type="ECO:0000256" key="7">
    <source>
        <dbReference type="ARBA" id="ARBA00022664"/>
    </source>
</evidence>
<dbReference type="GO" id="GO:0046872">
    <property type="term" value="F:metal ion binding"/>
    <property type="evidence" value="ECO:0007669"/>
    <property type="project" value="UniProtKB-KW"/>
</dbReference>
<dbReference type="SMART" id="SM00535">
    <property type="entry name" value="RIBOc"/>
    <property type="match status" value="1"/>
</dbReference>
<evidence type="ECO:0000256" key="11">
    <source>
        <dbReference type="ARBA" id="ARBA00022759"/>
    </source>
</evidence>
<keyword evidence="10 16" id="KW-0479">Metal-binding</keyword>
<dbReference type="InterPro" id="IPR014720">
    <property type="entry name" value="dsRBD_dom"/>
</dbReference>
<dbReference type="PROSITE" id="PS50137">
    <property type="entry name" value="DS_RBD"/>
    <property type="match status" value="1"/>
</dbReference>
<dbReference type="STRING" id="768670.Calni_1228"/>
<evidence type="ECO:0000256" key="10">
    <source>
        <dbReference type="ARBA" id="ARBA00022723"/>
    </source>
</evidence>
<feature type="domain" description="RNase III" evidence="18">
    <location>
        <begin position="3"/>
        <end position="130"/>
    </location>
</feature>
<dbReference type="AlphaFoldDB" id="E4TJ04"/>
<evidence type="ECO:0000256" key="6">
    <source>
        <dbReference type="ARBA" id="ARBA00022552"/>
    </source>
</evidence>
<dbReference type="GO" id="GO:0042802">
    <property type="term" value="F:identical protein binding"/>
    <property type="evidence" value="ECO:0007669"/>
    <property type="project" value="UniProtKB-ARBA"/>
</dbReference>
<evidence type="ECO:0000256" key="15">
    <source>
        <dbReference type="ARBA" id="ARBA00049596"/>
    </source>
</evidence>
<evidence type="ECO:0000256" key="13">
    <source>
        <dbReference type="ARBA" id="ARBA00022842"/>
    </source>
</evidence>
<dbReference type="Proteomes" id="UP000007039">
    <property type="component" value="Chromosome"/>
</dbReference>
<protein>
    <recommendedName>
        <fullName evidence="16">Ribonuclease 3</fullName>
        <ecNumber evidence="16">3.1.26.3</ecNumber>
    </recommendedName>
    <alternativeName>
        <fullName evidence="16">Ribonuclease III</fullName>
        <shortName evidence="16">RNase III</shortName>
    </alternativeName>
</protein>
<feature type="binding site" evidence="16">
    <location>
        <position position="119"/>
    </location>
    <ligand>
        <name>Mg(2+)</name>
        <dbReference type="ChEBI" id="CHEBI:18420"/>
    </ligand>
</feature>
<evidence type="ECO:0000256" key="4">
    <source>
        <dbReference type="ARBA" id="ARBA00011738"/>
    </source>
</evidence>
<dbReference type="Pfam" id="PF00035">
    <property type="entry name" value="dsrm"/>
    <property type="match status" value="1"/>
</dbReference>
<dbReference type="GO" id="GO:0006364">
    <property type="term" value="P:rRNA processing"/>
    <property type="evidence" value="ECO:0007669"/>
    <property type="project" value="UniProtKB-UniRule"/>
</dbReference>
<dbReference type="CDD" id="cd10845">
    <property type="entry name" value="DSRM_RNAse_III_family"/>
    <property type="match status" value="1"/>
</dbReference>
<dbReference type="GO" id="GO:0005737">
    <property type="term" value="C:cytoplasm"/>
    <property type="evidence" value="ECO:0007669"/>
    <property type="project" value="UniProtKB-SubCell"/>
</dbReference>
<keyword evidence="14 16" id="KW-0694">RNA-binding</keyword>
<dbReference type="CDD" id="cd00593">
    <property type="entry name" value="RIBOc"/>
    <property type="match status" value="1"/>
</dbReference>
<keyword evidence="11 16" id="KW-0255">Endonuclease</keyword>
<feature type="active site" evidence="16">
    <location>
        <position position="47"/>
    </location>
</feature>
<organism evidence="19 20">
    <name type="scientific">Calditerrivibrio nitroreducens (strain DSM 19672 / NBRC 101217 / Yu37-1)</name>
    <dbReference type="NCBI Taxonomy" id="768670"/>
    <lineage>
        <taxon>Bacteria</taxon>
        <taxon>Pseudomonadati</taxon>
        <taxon>Deferribacterota</taxon>
        <taxon>Deferribacteres</taxon>
        <taxon>Deferribacterales</taxon>
        <taxon>Calditerrivibrionaceae</taxon>
    </lineage>
</organism>
<dbReference type="PANTHER" id="PTHR14950">
    <property type="entry name" value="DICER-RELATED"/>
    <property type="match status" value="1"/>
</dbReference>
<dbReference type="GO" id="GO:0004525">
    <property type="term" value="F:ribonuclease III activity"/>
    <property type="evidence" value="ECO:0007669"/>
    <property type="project" value="UniProtKB-UniRule"/>
</dbReference>
<dbReference type="PANTHER" id="PTHR14950:SF37">
    <property type="entry name" value="ENDORIBONUCLEASE DICER"/>
    <property type="match status" value="1"/>
</dbReference>
<keyword evidence="20" id="KW-1185">Reference proteome</keyword>
<evidence type="ECO:0000313" key="19">
    <source>
        <dbReference type="EMBL" id="ADR19136.1"/>
    </source>
</evidence>
<dbReference type="Pfam" id="PF14622">
    <property type="entry name" value="Ribonucleas_3_3"/>
    <property type="match status" value="1"/>
</dbReference>
<evidence type="ECO:0000259" key="18">
    <source>
        <dbReference type="PROSITE" id="PS50142"/>
    </source>
</evidence>
<dbReference type="OrthoDB" id="9805026at2"/>
<accession>E4TJ04</accession>
<feature type="binding site" evidence="16">
    <location>
        <position position="116"/>
    </location>
    <ligand>
        <name>Mg(2+)</name>
        <dbReference type="ChEBI" id="CHEBI:18420"/>
    </ligand>
</feature>
<dbReference type="FunFam" id="3.30.160.20:FF:000003">
    <property type="entry name" value="Ribonuclease 3"/>
    <property type="match status" value="1"/>
</dbReference>
<reference evidence="19 20" key="1">
    <citation type="journal article" date="2011" name="Stand. Genomic Sci.">
        <title>Complete genome sequence of Calditerrivibrio nitroreducens type strain (Yu37-1).</title>
        <authorList>
            <person name="Pitluck S."/>
            <person name="Sikorski J."/>
            <person name="Zeytun A."/>
            <person name="Lapidus A."/>
            <person name="Nolan M."/>
            <person name="Lucas S."/>
            <person name="Hammon N."/>
            <person name="Deshpande S."/>
            <person name="Cheng J.F."/>
            <person name="Tapia R."/>
            <person name="Han C."/>
            <person name="Goodwin L."/>
            <person name="Liolios K."/>
            <person name="Pagani I."/>
            <person name="Ivanova N."/>
            <person name="Mavromatis K."/>
            <person name="Pati A."/>
            <person name="Chen A."/>
            <person name="Palaniappan K."/>
            <person name="Hauser L."/>
            <person name="Chang Y.J."/>
            <person name="Jeffries C.D."/>
            <person name="Detter J.C."/>
            <person name="Brambilla E."/>
            <person name="Djao O.D."/>
            <person name="Rohde M."/>
            <person name="Spring S."/>
            <person name="Goker M."/>
            <person name="Woyke T."/>
            <person name="Bristow J."/>
            <person name="Eisen J.A."/>
            <person name="Markowitz V."/>
            <person name="Hugenholtz P."/>
            <person name="Kyrpides N.C."/>
            <person name="Klenk H.P."/>
            <person name="Land M."/>
        </authorList>
    </citation>
    <scope>NUCLEOTIDE SEQUENCE [LARGE SCALE GENOMIC DNA]</scope>
    <source>
        <strain evidence="20">DSM 19672 / NBRC 101217 / Yu37-1</strain>
    </source>
</reference>
<dbReference type="HAMAP" id="MF_00104">
    <property type="entry name" value="RNase_III"/>
    <property type="match status" value="1"/>
</dbReference>
<keyword evidence="5 16" id="KW-0963">Cytoplasm</keyword>
<proteinExistence type="inferred from homology"/>
<dbReference type="Gene3D" id="1.10.1520.10">
    <property type="entry name" value="Ribonuclease III domain"/>
    <property type="match status" value="1"/>
</dbReference>
<evidence type="ECO:0000256" key="14">
    <source>
        <dbReference type="ARBA" id="ARBA00022884"/>
    </source>
</evidence>
<evidence type="ECO:0000313" key="20">
    <source>
        <dbReference type="Proteomes" id="UP000007039"/>
    </source>
</evidence>
<dbReference type="EC" id="3.1.26.3" evidence="16"/>
<sequence length="229" mass="26600">MNLEKLNEILNYNFENKELLIEALTHSSYSYENKLCRNYERLEFLGDAVLQLIVSEYLIFKYKDFDEGMLSRYRAYFVSEEFISELAKQIDLGNFIRLGKGELNSGGKDRPSILCDIFESIVAAMYLDGGYNEARRFIITIASDKIDEVIQQNIFTDYKSELQKLTQKIFESLPDYKVKDETGPEHDKTFIVDLYINDRYYCSGSGKSKKKAEQDAAKKAFLMLSEHIV</sequence>
<evidence type="ECO:0000256" key="5">
    <source>
        <dbReference type="ARBA" id="ARBA00022490"/>
    </source>
</evidence>
<dbReference type="GO" id="GO:0008033">
    <property type="term" value="P:tRNA processing"/>
    <property type="evidence" value="ECO:0007669"/>
    <property type="project" value="UniProtKB-KW"/>
</dbReference>
<dbReference type="PROSITE" id="PS00517">
    <property type="entry name" value="RNASE_3_1"/>
    <property type="match status" value="1"/>
</dbReference>
<keyword evidence="13 16" id="KW-0460">Magnesium</keyword>
<dbReference type="InterPro" id="IPR011907">
    <property type="entry name" value="RNase_III"/>
</dbReference>
<evidence type="ECO:0000256" key="3">
    <source>
        <dbReference type="ARBA" id="ARBA00010183"/>
    </source>
</evidence>
<dbReference type="NCBIfam" id="TIGR02191">
    <property type="entry name" value="RNaseIII"/>
    <property type="match status" value="1"/>
</dbReference>
<keyword evidence="6 16" id="KW-0698">rRNA processing</keyword>
<keyword evidence="7 16" id="KW-0507">mRNA processing</keyword>
<evidence type="ECO:0000256" key="8">
    <source>
        <dbReference type="ARBA" id="ARBA00022694"/>
    </source>
</evidence>
<dbReference type="InterPro" id="IPR000999">
    <property type="entry name" value="RNase_III_dom"/>
</dbReference>
<gene>
    <name evidence="16" type="primary">rnc</name>
    <name evidence="19" type="ordered locus">Calni_1228</name>
</gene>
<comment type="similarity">
    <text evidence="3">Belongs to the ribonuclease III family.</text>
</comment>
<name>E4TJ04_CALNY</name>
<dbReference type="RefSeq" id="WP_013451348.1">
    <property type="nucleotide sequence ID" value="NC_014758.1"/>
</dbReference>
<evidence type="ECO:0000256" key="1">
    <source>
        <dbReference type="ARBA" id="ARBA00000109"/>
    </source>
</evidence>
<comment type="subunit">
    <text evidence="4 16">Homodimer.</text>
</comment>
<dbReference type="SMART" id="SM00358">
    <property type="entry name" value="DSRM"/>
    <property type="match status" value="1"/>
</dbReference>
<dbReference type="HOGENOM" id="CLU_000907_1_3_0"/>
<dbReference type="GO" id="GO:0006397">
    <property type="term" value="P:mRNA processing"/>
    <property type="evidence" value="ECO:0007669"/>
    <property type="project" value="UniProtKB-UniRule"/>
</dbReference>
<comment type="catalytic activity">
    <reaction evidence="1 16">
        <text>Endonucleolytic cleavage to 5'-phosphomonoester.</text>
        <dbReference type="EC" id="3.1.26.3"/>
    </reaction>
</comment>
<keyword evidence="16" id="KW-0699">rRNA-binding</keyword>
<comment type="function">
    <text evidence="15 16">Digests double-stranded RNA. Involved in the processing of primary rRNA transcript to yield the immediate precursors to the large and small rRNAs (23S and 16S). Processes some mRNAs, and tRNAs when they are encoded in the rRNA operon. Processes pre-crRNA and tracrRNA of type II CRISPR loci if present in the organism.</text>
</comment>
<evidence type="ECO:0000256" key="12">
    <source>
        <dbReference type="ARBA" id="ARBA00022801"/>
    </source>
</evidence>
<dbReference type="GO" id="GO:0019843">
    <property type="term" value="F:rRNA binding"/>
    <property type="evidence" value="ECO:0007669"/>
    <property type="project" value="UniProtKB-KW"/>
</dbReference>
<dbReference type="EMBL" id="CP002347">
    <property type="protein sequence ID" value="ADR19136.1"/>
    <property type="molecule type" value="Genomic_DNA"/>
</dbReference>
<dbReference type="KEGG" id="cni:Calni_1228"/>
<dbReference type="Gene3D" id="3.30.160.20">
    <property type="match status" value="1"/>
</dbReference>
<comment type="cofactor">
    <cofactor evidence="16">
        <name>Mg(2+)</name>
        <dbReference type="ChEBI" id="CHEBI:18420"/>
    </cofactor>
</comment>
<feature type="domain" description="DRBM" evidence="17">
    <location>
        <begin position="157"/>
        <end position="226"/>
    </location>
</feature>
<evidence type="ECO:0000256" key="9">
    <source>
        <dbReference type="ARBA" id="ARBA00022722"/>
    </source>
</evidence>
<evidence type="ECO:0000259" key="17">
    <source>
        <dbReference type="PROSITE" id="PS50137"/>
    </source>
</evidence>
<dbReference type="eggNOG" id="COG0571">
    <property type="taxonomic scope" value="Bacteria"/>
</dbReference>
<feature type="binding site" evidence="16">
    <location>
        <position position="43"/>
    </location>
    <ligand>
        <name>Mg(2+)</name>
        <dbReference type="ChEBI" id="CHEBI:18420"/>
    </ligand>
</feature>
<dbReference type="SUPFAM" id="SSF69065">
    <property type="entry name" value="RNase III domain-like"/>
    <property type="match status" value="1"/>
</dbReference>
<comment type="subcellular location">
    <subcellularLocation>
        <location evidence="2 16">Cytoplasm</location>
    </subcellularLocation>
</comment>
<feature type="active site" evidence="16">
    <location>
        <position position="119"/>
    </location>
</feature>